<dbReference type="Proteomes" id="UP000276603">
    <property type="component" value="Unassembled WGS sequence"/>
</dbReference>
<dbReference type="Pfam" id="PF13858">
    <property type="entry name" value="DUF4199"/>
    <property type="match status" value="1"/>
</dbReference>
<sequence>MTLHFVLKTTLAKTLNSLKMKKSVLRYGLFGSITICALFLFSWFVLKGADMSTQEILGYASMIISLSFVYFGIKHFRDQENQGKVTFKKGLIIGILISLITALAFGVLDVIYVKFINPDFLTEYYEVVLNEMKETLPAEEFKLEQTRMESEKQLFANPMMNFLIMFLTVFVIGFIISLISSLILQRKS</sequence>
<keyword evidence="3" id="KW-1185">Reference proteome</keyword>
<feature type="transmembrane region" description="Helical" evidence="1">
    <location>
        <begin position="24"/>
        <end position="44"/>
    </location>
</feature>
<proteinExistence type="predicted"/>
<gene>
    <name evidence="2" type="ORF">D7Z94_00285</name>
</gene>
<keyword evidence="1" id="KW-0812">Transmembrane</keyword>
<evidence type="ECO:0000313" key="2">
    <source>
        <dbReference type="EMBL" id="RKN82334.1"/>
    </source>
</evidence>
<keyword evidence="1" id="KW-0472">Membrane</keyword>
<name>A0A3B0CD03_9FLAO</name>
<keyword evidence="1" id="KW-1133">Transmembrane helix</keyword>
<comment type="caution">
    <text evidence="2">The sequence shown here is derived from an EMBL/GenBank/DDBJ whole genome shotgun (WGS) entry which is preliminary data.</text>
</comment>
<reference evidence="2 3" key="1">
    <citation type="submission" date="2018-10" db="EMBL/GenBank/DDBJ databases">
        <title>Ulvibacterium marinum gen. nov., sp. nov., a novel marine bacterium of the family Flavobacteriaceae, isolated from a culture of the green alga Ulva prolifera.</title>
        <authorList>
            <person name="Zhang Z."/>
        </authorList>
    </citation>
    <scope>NUCLEOTIDE SEQUENCE [LARGE SCALE GENOMIC DNA]</scope>
    <source>
        <strain evidence="2 3">CCMM003</strain>
    </source>
</reference>
<dbReference type="EMBL" id="RBCJ01000001">
    <property type="protein sequence ID" value="RKN82334.1"/>
    <property type="molecule type" value="Genomic_DNA"/>
</dbReference>
<feature type="transmembrane region" description="Helical" evidence="1">
    <location>
        <begin position="56"/>
        <end position="73"/>
    </location>
</feature>
<feature type="transmembrane region" description="Helical" evidence="1">
    <location>
        <begin position="162"/>
        <end position="184"/>
    </location>
</feature>
<protein>
    <submittedName>
        <fullName evidence="2">DUF4199 domain-containing protein</fullName>
    </submittedName>
</protein>
<evidence type="ECO:0000256" key="1">
    <source>
        <dbReference type="SAM" id="Phobius"/>
    </source>
</evidence>
<accession>A0A3B0CD03</accession>
<dbReference type="InterPro" id="IPR025250">
    <property type="entry name" value="DUF4199"/>
</dbReference>
<evidence type="ECO:0000313" key="3">
    <source>
        <dbReference type="Proteomes" id="UP000276603"/>
    </source>
</evidence>
<feature type="transmembrane region" description="Helical" evidence="1">
    <location>
        <begin position="93"/>
        <end position="113"/>
    </location>
</feature>
<organism evidence="2 3">
    <name type="scientific">Ulvibacterium marinum</name>
    <dbReference type="NCBI Taxonomy" id="2419782"/>
    <lineage>
        <taxon>Bacteria</taxon>
        <taxon>Pseudomonadati</taxon>
        <taxon>Bacteroidota</taxon>
        <taxon>Flavobacteriia</taxon>
        <taxon>Flavobacteriales</taxon>
        <taxon>Flavobacteriaceae</taxon>
        <taxon>Ulvibacterium</taxon>
    </lineage>
</organism>
<dbReference type="AlphaFoldDB" id="A0A3B0CD03"/>